<keyword evidence="7" id="KW-1278">Translocase</keyword>
<keyword evidence="4 12" id="KW-0547">Nucleotide-binding</keyword>
<evidence type="ECO:0000256" key="12">
    <source>
        <dbReference type="RuleBase" id="RU003553"/>
    </source>
</evidence>
<dbReference type="SUPFAM" id="SSF50615">
    <property type="entry name" value="N-terminal domain of alpha and beta subunits of F1 ATP synthase"/>
    <property type="match status" value="1"/>
</dbReference>
<keyword evidence="11 12" id="KW-0066">ATP synthesis</keyword>
<dbReference type="InterPro" id="IPR005722">
    <property type="entry name" value="ATP_synth_F1_bsu"/>
</dbReference>
<keyword evidence="6 12" id="KW-0067">ATP-binding</keyword>
<dbReference type="EC" id="7.1.2.2" evidence="12"/>
<keyword evidence="5" id="KW-0375">Hydrogen ion transport</keyword>
<dbReference type="Gene3D" id="3.40.50.300">
    <property type="entry name" value="P-loop containing nucleotide triphosphate hydrolases"/>
    <property type="match status" value="1"/>
</dbReference>
<dbReference type="GO" id="GO:0045259">
    <property type="term" value="C:proton-transporting ATP synthase complex"/>
    <property type="evidence" value="ECO:0007669"/>
    <property type="project" value="UniProtKB-KW"/>
</dbReference>
<dbReference type="SUPFAM" id="SSF47917">
    <property type="entry name" value="C-terminal domain of alpha and beta subunits of F1 ATP synthase"/>
    <property type="match status" value="1"/>
</dbReference>
<comment type="catalytic activity">
    <reaction evidence="12">
        <text>ATP + H2O + 4 H(+)(in) = ADP + phosphate + 5 H(+)(out)</text>
        <dbReference type="Rhea" id="RHEA:57720"/>
        <dbReference type="ChEBI" id="CHEBI:15377"/>
        <dbReference type="ChEBI" id="CHEBI:15378"/>
        <dbReference type="ChEBI" id="CHEBI:30616"/>
        <dbReference type="ChEBI" id="CHEBI:43474"/>
        <dbReference type="ChEBI" id="CHEBI:456216"/>
        <dbReference type="EC" id="7.1.2.2"/>
    </reaction>
</comment>
<sequence>MVITNNFGSVTQIIGPVLDIEFPSGKLPKVFNALKLEGPNGTITCEVQQLLGDNRVRAVAMSSTDGLKRKVTVIDTGSPITVPVGLATLGRIFNVLGEPVDNLGDVNSDSTLPIHRSAPAFTQLETKPSIFETGIKVVDLLAPYRRGGKIGLFGGAGVGKTVLIMELINNIAKAHGGVSVFGGVGERTREGNDLYQEMKESKVIDEENLTNSKVALVYGQMNEPPGARMRVGLTALTMAEYFRDINKQDVLLFIDNIFRFVQAGSEVSALLGRMPSAVGYQPTLATEMGALQERITSTTEGSITSIQAVYVPADDLTDPAPATTFAHLDATTVLSRGLAAKGIYPAVDPLDSTSTMLQPGIVGEEHYSTAQQIKSTLQRYKELQDIIAILGLDELSEEDRLIVARARKIERFLSQPFFVAEVFTGSPGKYVSLENAIKGFQMIFKGELDDLPEQAFYLVGDIDEAIKKAETLKG</sequence>
<dbReference type="InterPro" id="IPR003593">
    <property type="entry name" value="AAA+_ATPase"/>
</dbReference>
<dbReference type="Gene3D" id="1.10.1140.10">
    <property type="entry name" value="Bovine Mitochondrial F1-atpase, Atp Synthase Beta Chain, Chain D, domain 3"/>
    <property type="match status" value="1"/>
</dbReference>
<reference evidence="14" key="1">
    <citation type="journal article" date="2020" name="J. Phycol.">
        <title>Relative expression analysis of light-harvesting genes in the freshwater alga Lympha mucosa (Batrachospermales, Rhodophyta).</title>
        <authorList>
            <person name="Evans J.R."/>
            <person name="Vis M.L."/>
        </authorList>
    </citation>
    <scope>NUCLEOTIDE SEQUENCE</scope>
</reference>
<dbReference type="InterPro" id="IPR050053">
    <property type="entry name" value="ATPase_alpha/beta_chains"/>
</dbReference>
<dbReference type="FunFam" id="3.40.50.300:FF:000026">
    <property type="entry name" value="ATP synthase subunit beta"/>
    <property type="match status" value="1"/>
</dbReference>
<gene>
    <name evidence="14" type="primary">atpB</name>
</gene>
<evidence type="ECO:0000313" key="14">
    <source>
        <dbReference type="EMBL" id="QHO64167.1"/>
    </source>
</evidence>
<dbReference type="NCBIfam" id="TIGR01039">
    <property type="entry name" value="atpD"/>
    <property type="match status" value="1"/>
</dbReference>
<proteinExistence type="inferred from homology"/>
<dbReference type="InterPro" id="IPR024034">
    <property type="entry name" value="ATPase_F1/V1_b/a_C"/>
</dbReference>
<dbReference type="CDD" id="cd01133">
    <property type="entry name" value="F1-ATPase_beta_CD"/>
    <property type="match status" value="1"/>
</dbReference>
<dbReference type="HAMAP" id="MF_01347">
    <property type="entry name" value="ATP_synth_beta_bact"/>
    <property type="match status" value="1"/>
</dbReference>
<evidence type="ECO:0000256" key="7">
    <source>
        <dbReference type="ARBA" id="ARBA00022967"/>
    </source>
</evidence>
<dbReference type="InterPro" id="IPR055190">
    <property type="entry name" value="ATP-synt_VA_C"/>
</dbReference>
<dbReference type="GO" id="GO:0046933">
    <property type="term" value="F:proton-transporting ATP synthase activity, rotational mechanism"/>
    <property type="evidence" value="ECO:0007669"/>
    <property type="project" value="InterPro"/>
</dbReference>
<organism evidence="14">
    <name type="scientific">Lympha mucosa</name>
    <dbReference type="NCBI Taxonomy" id="2045360"/>
    <lineage>
        <taxon>Eukaryota</taxon>
        <taxon>Rhodophyta</taxon>
        <taxon>Florideophyceae</taxon>
        <taxon>Nemaliophycidae</taxon>
        <taxon>Batrachospermales</taxon>
        <taxon>Batrachospermaceae</taxon>
        <taxon>Lympha</taxon>
    </lineage>
</organism>
<comment type="function">
    <text evidence="12">Produces ATP from ADP in the presence of a proton gradient across the membrane.</text>
</comment>
<evidence type="ECO:0000256" key="3">
    <source>
        <dbReference type="ARBA" id="ARBA00022448"/>
    </source>
</evidence>
<dbReference type="CDD" id="cd18110">
    <property type="entry name" value="ATP-synt_F1_beta_C"/>
    <property type="match status" value="1"/>
</dbReference>
<evidence type="ECO:0000256" key="9">
    <source>
        <dbReference type="ARBA" id="ARBA00023136"/>
    </source>
</evidence>
<evidence type="ECO:0000256" key="4">
    <source>
        <dbReference type="ARBA" id="ARBA00022741"/>
    </source>
</evidence>
<dbReference type="PROSITE" id="PS00152">
    <property type="entry name" value="ATPASE_ALPHA_BETA"/>
    <property type="match status" value="1"/>
</dbReference>
<dbReference type="Pfam" id="PF02874">
    <property type="entry name" value="ATP-synt_ab_N"/>
    <property type="match status" value="1"/>
</dbReference>
<accession>A0A6B9VR00</accession>
<dbReference type="SUPFAM" id="SSF52540">
    <property type="entry name" value="P-loop containing nucleoside triphosphate hydrolases"/>
    <property type="match status" value="1"/>
</dbReference>
<evidence type="ECO:0000256" key="6">
    <source>
        <dbReference type="ARBA" id="ARBA00022840"/>
    </source>
</evidence>
<dbReference type="GO" id="GO:0042776">
    <property type="term" value="P:proton motive force-driven mitochondrial ATP synthesis"/>
    <property type="evidence" value="ECO:0007669"/>
    <property type="project" value="TreeGrafter"/>
</dbReference>
<dbReference type="SMART" id="SM00382">
    <property type="entry name" value="AAA"/>
    <property type="match status" value="1"/>
</dbReference>
<dbReference type="GO" id="GO:0005739">
    <property type="term" value="C:mitochondrion"/>
    <property type="evidence" value="ECO:0007669"/>
    <property type="project" value="GOC"/>
</dbReference>
<keyword evidence="9" id="KW-0472">Membrane</keyword>
<feature type="domain" description="AAA+ ATPase" evidence="13">
    <location>
        <begin position="146"/>
        <end position="338"/>
    </location>
</feature>
<dbReference type="InterPro" id="IPR004100">
    <property type="entry name" value="ATPase_F1/V1/A1_a/bsu_N"/>
</dbReference>
<keyword evidence="3" id="KW-0813">Transport</keyword>
<evidence type="ECO:0000256" key="8">
    <source>
        <dbReference type="ARBA" id="ARBA00023065"/>
    </source>
</evidence>
<evidence type="ECO:0000256" key="5">
    <source>
        <dbReference type="ARBA" id="ARBA00022781"/>
    </source>
</evidence>
<geneLocation type="plastid" evidence="14"/>
<evidence type="ECO:0000256" key="11">
    <source>
        <dbReference type="ARBA" id="ARBA00023310"/>
    </source>
</evidence>
<protein>
    <recommendedName>
        <fullName evidence="12">ATP synthase subunit beta</fullName>
        <ecNumber evidence="12">7.1.2.2</ecNumber>
    </recommendedName>
</protein>
<dbReference type="Gene3D" id="2.40.10.170">
    <property type="match status" value="1"/>
</dbReference>
<dbReference type="AlphaFoldDB" id="A0A6B9VR00"/>
<keyword evidence="10 12" id="KW-0139">CF(1)</keyword>
<keyword evidence="8" id="KW-0406">Ion transport</keyword>
<dbReference type="EMBL" id="MN509464">
    <property type="protein sequence ID" value="QHO64167.1"/>
    <property type="molecule type" value="Genomic_DNA"/>
</dbReference>
<evidence type="ECO:0000259" key="13">
    <source>
        <dbReference type="SMART" id="SM00382"/>
    </source>
</evidence>
<dbReference type="Pfam" id="PF00006">
    <property type="entry name" value="ATP-synt_ab"/>
    <property type="match status" value="1"/>
</dbReference>
<evidence type="ECO:0000256" key="10">
    <source>
        <dbReference type="ARBA" id="ARBA00023196"/>
    </source>
</evidence>
<dbReference type="InterPro" id="IPR027417">
    <property type="entry name" value="P-loop_NTPase"/>
</dbReference>
<comment type="similarity">
    <text evidence="2">Belongs to the ATPase alpha/beta chains family.</text>
</comment>
<comment type="subunit">
    <text evidence="12">F-type ATPases have 2 components, CF(1) - the catalytic core - and CF(0) - the membrane proton channel. CF(1) has five subunits: alpha(3), beta(3), gamma(1), delta(1), epsilon(1). CF(0) has four main subunits: a(1), b(1), b'(1) and c(9-12).</text>
</comment>
<evidence type="ECO:0000256" key="1">
    <source>
        <dbReference type="ARBA" id="ARBA00004370"/>
    </source>
</evidence>
<dbReference type="CDD" id="cd18115">
    <property type="entry name" value="ATP-synt_F1_beta_N"/>
    <property type="match status" value="1"/>
</dbReference>
<dbReference type="GO" id="GO:0005524">
    <property type="term" value="F:ATP binding"/>
    <property type="evidence" value="ECO:0007669"/>
    <property type="project" value="UniProtKB-KW"/>
</dbReference>
<dbReference type="FunFam" id="1.10.1140.10:FF:000001">
    <property type="entry name" value="ATP synthase subunit beta"/>
    <property type="match status" value="1"/>
</dbReference>
<dbReference type="PANTHER" id="PTHR15184:SF71">
    <property type="entry name" value="ATP SYNTHASE SUBUNIT BETA, MITOCHONDRIAL"/>
    <property type="match status" value="1"/>
</dbReference>
<evidence type="ECO:0000256" key="2">
    <source>
        <dbReference type="ARBA" id="ARBA00008936"/>
    </source>
</evidence>
<keyword evidence="14" id="KW-0934">Plastid</keyword>
<dbReference type="Pfam" id="PF22919">
    <property type="entry name" value="ATP-synt_VA_C"/>
    <property type="match status" value="1"/>
</dbReference>
<dbReference type="InterPro" id="IPR020003">
    <property type="entry name" value="ATPase_a/bsu_AS"/>
</dbReference>
<name>A0A6B9VR00_9FLOR</name>
<dbReference type="PANTHER" id="PTHR15184">
    <property type="entry name" value="ATP SYNTHASE"/>
    <property type="match status" value="1"/>
</dbReference>
<comment type="subcellular location">
    <subcellularLocation>
        <location evidence="1">Membrane</location>
    </subcellularLocation>
</comment>
<dbReference type="InterPro" id="IPR000194">
    <property type="entry name" value="ATPase_F1/V1/A1_a/bsu_nucl-bd"/>
</dbReference>
<dbReference type="InterPro" id="IPR036121">
    <property type="entry name" value="ATPase_F1/V1/A1_a/bsu_N_sf"/>
</dbReference>
<dbReference type="FunFam" id="3.40.50.12240:FF:000006">
    <property type="entry name" value="ATP synthase subunit beta"/>
    <property type="match status" value="1"/>
</dbReference>